<dbReference type="GO" id="GO:0016491">
    <property type="term" value="F:oxidoreductase activity"/>
    <property type="evidence" value="ECO:0007669"/>
    <property type="project" value="InterPro"/>
</dbReference>
<dbReference type="EMBL" id="SDWJ01000001">
    <property type="protein sequence ID" value="MVZ96898.1"/>
    <property type="molecule type" value="Genomic_DNA"/>
</dbReference>
<feature type="domain" description="Alanine dehydrogenase/pyridine nucleotide transhydrogenase N-terminal" evidence="10">
    <location>
        <begin position="5"/>
        <end position="139"/>
    </location>
</feature>
<keyword evidence="12" id="KW-1185">Reference proteome</keyword>
<dbReference type="InterPro" id="IPR008143">
    <property type="entry name" value="Ala_DH/PNT_CS2"/>
</dbReference>
<name>A0A6I4M353_9SPHN</name>
<dbReference type="GO" id="GO:0005886">
    <property type="term" value="C:plasma membrane"/>
    <property type="evidence" value="ECO:0007669"/>
    <property type="project" value="TreeGrafter"/>
</dbReference>
<dbReference type="InterPro" id="IPR007698">
    <property type="entry name" value="AlaDH/PNT_NAD(H)-bd"/>
</dbReference>
<accession>A0A6I4M353</accession>
<dbReference type="Pfam" id="PF01262">
    <property type="entry name" value="AlaDh_PNT_C"/>
    <property type="match status" value="1"/>
</dbReference>
<evidence type="ECO:0000256" key="6">
    <source>
        <dbReference type="ARBA" id="ARBA00022967"/>
    </source>
</evidence>
<feature type="domain" description="Alanine dehydrogenase/pyridine nucleotide transhydrogenase NAD(H)-binding" evidence="9">
    <location>
        <begin position="148"/>
        <end position="314"/>
    </location>
</feature>
<dbReference type="PROSITE" id="PS00837">
    <property type="entry name" value="ALADH_PNT_2"/>
    <property type="match status" value="1"/>
</dbReference>
<evidence type="ECO:0000256" key="1">
    <source>
        <dbReference type="ARBA" id="ARBA00003943"/>
    </source>
</evidence>
<dbReference type="InterPro" id="IPR007886">
    <property type="entry name" value="AlaDH/PNT_N"/>
</dbReference>
<evidence type="ECO:0000256" key="8">
    <source>
        <dbReference type="ARBA" id="ARBA00048202"/>
    </source>
</evidence>
<reference evidence="11 12" key="1">
    <citation type="submission" date="2019-01" db="EMBL/GenBank/DDBJ databases">
        <title>Sphingorhabdus lacus sp.nov., isolated from an oligotrophic freshwater lake.</title>
        <authorList>
            <person name="Park M."/>
        </authorList>
    </citation>
    <scope>NUCLEOTIDE SEQUENCE [LARGE SCALE GENOMIC DNA]</scope>
    <source>
        <strain evidence="11 12">IMCC26285</strain>
    </source>
</reference>
<comment type="similarity">
    <text evidence="2">Belongs to the AlaDH/PNT family.</text>
</comment>
<evidence type="ECO:0000256" key="4">
    <source>
        <dbReference type="ARBA" id="ARBA00022741"/>
    </source>
</evidence>
<evidence type="ECO:0000256" key="3">
    <source>
        <dbReference type="ARBA" id="ARBA00012943"/>
    </source>
</evidence>
<comment type="caution">
    <text evidence="11">The sequence shown here is derived from an EMBL/GenBank/DDBJ whole genome shotgun (WGS) entry which is preliminary data.</text>
</comment>
<dbReference type="PANTHER" id="PTHR10160:SF19">
    <property type="entry name" value="PROTON-TRANSLOCATING NAD(P)(+) TRANSHYDROGENASE"/>
    <property type="match status" value="1"/>
</dbReference>
<keyword evidence="7" id="KW-0520">NAD</keyword>
<evidence type="ECO:0000256" key="2">
    <source>
        <dbReference type="ARBA" id="ARBA00005689"/>
    </source>
</evidence>
<evidence type="ECO:0000259" key="10">
    <source>
        <dbReference type="SMART" id="SM01003"/>
    </source>
</evidence>
<dbReference type="OrthoDB" id="9804592at2"/>
<evidence type="ECO:0000256" key="5">
    <source>
        <dbReference type="ARBA" id="ARBA00022857"/>
    </source>
</evidence>
<dbReference type="InterPro" id="IPR036291">
    <property type="entry name" value="NAD(P)-bd_dom_sf"/>
</dbReference>
<dbReference type="AlphaFoldDB" id="A0A6I4M353"/>
<dbReference type="SMART" id="SM01003">
    <property type="entry name" value="AlaDh_PNT_N"/>
    <property type="match status" value="1"/>
</dbReference>
<evidence type="ECO:0000259" key="9">
    <source>
        <dbReference type="SMART" id="SM01002"/>
    </source>
</evidence>
<keyword evidence="5" id="KW-0521">NADP</keyword>
<dbReference type="SUPFAM" id="SSF51735">
    <property type="entry name" value="NAD(P)-binding Rossmann-fold domains"/>
    <property type="match status" value="1"/>
</dbReference>
<dbReference type="GO" id="GO:0050661">
    <property type="term" value="F:NADP binding"/>
    <property type="evidence" value="ECO:0007669"/>
    <property type="project" value="TreeGrafter"/>
</dbReference>
<dbReference type="EC" id="7.1.1.1" evidence="3"/>
<proteinExistence type="inferred from homology"/>
<dbReference type="GO" id="GO:0006740">
    <property type="term" value="P:NADPH regeneration"/>
    <property type="evidence" value="ECO:0007669"/>
    <property type="project" value="TreeGrafter"/>
</dbReference>
<comment type="function">
    <text evidence="1">The transhydrogenation between NADH and NADP is coupled to respiration and ATP hydrolysis and functions as a proton pump across the membrane.</text>
</comment>
<sequence>MVKIAVLKETAAGESRVAASPETVKKFIGLGARVSIEKGAGVAASVNDADYEAMGASVGDLSATIKDADIILGIQGPDPKALKGMKSGAWLVAGLDPFGQRARIDAYAKAGVEALAMEFMPRITRAQSMDILSSQSNLSGYKAVIEAASVYGRAFPMMMTAAGTVSAAKAFIMGVGVAGLQAIATARRLGAQVSATDVRSATKEQIESLGAKAIFVENVAGIEGEGAGGYATEMSDEYKAAQAELVSAHIAKQDIVITTALIPGRPAPRLVSDAQIATMKPGSVIFDLAVAQGGNVEGSKADEVVIKHGVKIIGYANTPAHLAADTSALFSRNLFNFLSAFWDKEAGRPVLPDDDEITAAIRLTKDGKVVNERLLA</sequence>
<dbReference type="Pfam" id="PF05222">
    <property type="entry name" value="AlaDh_PNT_N"/>
    <property type="match status" value="1"/>
</dbReference>
<evidence type="ECO:0000313" key="12">
    <source>
        <dbReference type="Proteomes" id="UP000471147"/>
    </source>
</evidence>
<dbReference type="Proteomes" id="UP000471147">
    <property type="component" value="Unassembled WGS sequence"/>
</dbReference>
<dbReference type="CDD" id="cd05304">
    <property type="entry name" value="Rubrum_tdh"/>
    <property type="match status" value="1"/>
</dbReference>
<dbReference type="Gene3D" id="3.40.50.720">
    <property type="entry name" value="NAD(P)-binding Rossmann-like Domain"/>
    <property type="match status" value="2"/>
</dbReference>
<gene>
    <name evidence="11" type="ORF">EUU23_04155</name>
</gene>
<keyword evidence="6" id="KW-1278">Translocase</keyword>
<comment type="catalytic activity">
    <reaction evidence="8">
        <text>NAD(+) + NADPH + H(+)(in) = NADH + NADP(+) + H(+)(out)</text>
        <dbReference type="Rhea" id="RHEA:47992"/>
        <dbReference type="ChEBI" id="CHEBI:15378"/>
        <dbReference type="ChEBI" id="CHEBI:57540"/>
        <dbReference type="ChEBI" id="CHEBI:57783"/>
        <dbReference type="ChEBI" id="CHEBI:57945"/>
        <dbReference type="ChEBI" id="CHEBI:58349"/>
        <dbReference type="EC" id="7.1.1.1"/>
    </reaction>
</comment>
<dbReference type="SUPFAM" id="SSF52283">
    <property type="entry name" value="Formate/glycerate dehydrogenase catalytic domain-like"/>
    <property type="match status" value="1"/>
</dbReference>
<evidence type="ECO:0000313" key="11">
    <source>
        <dbReference type="EMBL" id="MVZ96898.1"/>
    </source>
</evidence>
<evidence type="ECO:0000256" key="7">
    <source>
        <dbReference type="ARBA" id="ARBA00023027"/>
    </source>
</evidence>
<keyword evidence="4" id="KW-0547">Nucleotide-binding</keyword>
<organism evidence="11 12">
    <name type="scientific">Sphingorhabdus profundilacus</name>
    <dbReference type="NCBI Taxonomy" id="2509718"/>
    <lineage>
        <taxon>Bacteria</taxon>
        <taxon>Pseudomonadati</taxon>
        <taxon>Pseudomonadota</taxon>
        <taxon>Alphaproteobacteria</taxon>
        <taxon>Sphingomonadales</taxon>
        <taxon>Sphingomonadaceae</taxon>
        <taxon>Sphingorhabdus</taxon>
    </lineage>
</organism>
<dbReference type="RefSeq" id="WP_160352837.1">
    <property type="nucleotide sequence ID" value="NZ_SDWJ01000001.1"/>
</dbReference>
<dbReference type="SMART" id="SM01002">
    <property type="entry name" value="AlaDh_PNT_C"/>
    <property type="match status" value="1"/>
</dbReference>
<dbReference type="PANTHER" id="PTHR10160">
    <property type="entry name" value="NAD(P) TRANSHYDROGENASE"/>
    <property type="match status" value="1"/>
</dbReference>
<protein>
    <recommendedName>
        <fullName evidence="3">proton-translocating NAD(P)(+) transhydrogenase</fullName>
        <ecNumber evidence="3">7.1.1.1</ecNumber>
    </recommendedName>
</protein>
<dbReference type="GO" id="GO:0008750">
    <property type="term" value="F:proton-translocating NAD(P)+ transhydrogenase activity"/>
    <property type="evidence" value="ECO:0007669"/>
    <property type="project" value="UniProtKB-EC"/>
</dbReference>